<feature type="region of interest" description="Disordered" evidence="1">
    <location>
        <begin position="1"/>
        <end position="30"/>
    </location>
</feature>
<dbReference type="OrthoDB" id="10256296at2759"/>
<reference evidence="2 3" key="1">
    <citation type="journal article" date="2010" name="Cell">
        <title>The genome of Naegleria gruberi illuminates early eukaryotic versatility.</title>
        <authorList>
            <person name="Fritz-Laylin L.K."/>
            <person name="Prochnik S.E."/>
            <person name="Ginger M.L."/>
            <person name="Dacks J.B."/>
            <person name="Carpenter M.L."/>
            <person name="Field M.C."/>
            <person name="Kuo A."/>
            <person name="Paredez A."/>
            <person name="Chapman J."/>
            <person name="Pham J."/>
            <person name="Shu S."/>
            <person name="Neupane R."/>
            <person name="Cipriano M."/>
            <person name="Mancuso J."/>
            <person name="Tu H."/>
            <person name="Salamov A."/>
            <person name="Lindquist E."/>
            <person name="Shapiro H."/>
            <person name="Lucas S."/>
            <person name="Grigoriev I.V."/>
            <person name="Cande W.Z."/>
            <person name="Fulton C."/>
            <person name="Rokhsar D.S."/>
            <person name="Dawson S.C."/>
        </authorList>
    </citation>
    <scope>NUCLEOTIDE SEQUENCE [LARGE SCALE GENOMIC DNA]</scope>
    <source>
        <strain evidence="2 3">NEG-M</strain>
    </source>
</reference>
<gene>
    <name evidence="2" type="ORF">NAEGRDRAFT_46065</name>
</gene>
<dbReference type="OMA" id="PTVEFFQ"/>
<dbReference type="InParanoid" id="D2V225"/>
<dbReference type="Proteomes" id="UP000006671">
    <property type="component" value="Unassembled WGS sequence"/>
</dbReference>
<dbReference type="VEuPathDB" id="AmoebaDB:NAEGRDRAFT_46065"/>
<dbReference type="AlphaFoldDB" id="D2V225"/>
<name>D2V225_NAEGR</name>
<organism evidence="3">
    <name type="scientific">Naegleria gruberi</name>
    <name type="common">Amoeba</name>
    <dbReference type="NCBI Taxonomy" id="5762"/>
    <lineage>
        <taxon>Eukaryota</taxon>
        <taxon>Discoba</taxon>
        <taxon>Heterolobosea</taxon>
        <taxon>Tetramitia</taxon>
        <taxon>Eutetramitia</taxon>
        <taxon>Vahlkampfiidae</taxon>
        <taxon>Naegleria</taxon>
    </lineage>
</organism>
<evidence type="ECO:0000313" key="2">
    <source>
        <dbReference type="EMBL" id="EFC48979.1"/>
    </source>
</evidence>
<sequence>MKKARKNNKGNSNRSNASSNTSGNSGKNKNTNCLLSNRTFSDLPKEIIQHIFNFQAYLEIKIVESYAMGVKKKLGCIKLDGHSKKLILSRFDTSKVANISELIFNQVFGKCKYYQYSSTLYDCNYPITNRLVMLYPNVKVCTVELENCVDDFYFQYFFRKRLVDDLFLRVAFTKLHKVVFSNGYKKEKFCGGSTLCTLRFIRELLMKRLYDPCGREQLISIDMQKIVLRENNLEILLQMWEAFTSHEIVVSESLKEGFLSRFETREYDGGKFLDSRKAVIEDKENVELFTLTQYLEHLQNTIIEIMFKDGDKEVFNAGEKVDTNTFLEKLPEIRQTKFNLFNTMKSNHLAQTFRSLINSLGYFEKRVPNVPQNPLRRERIFQFFSYFNYLKKLTFVVDSPTECLEETMKLIKKYLPNLKHMDIRGGFHSPASLAMLLRDFPSLRSVVIYLTIRAYPKVIPGNDSSGNAYIYSPSVGVGVPYLNDLNSSVKYVRVQPNPSSTLSIAFDRETFLKQIVNKKIQSLKGDFMLAGGAEKLLPISSLGKLVLYKANYNVFERFDFLKVLSQTKSLRVLYIHESLLNWRPKGYKPTVEFFQKESMEYARDLNAWKMKFKIYCKKEKTPLKKLLSECKNITKVKVYYRSIKAFSDSTNTAKEILVELENQMAKMYMEYIGQRFKHLERFSMVPVLE</sequence>
<dbReference type="KEGG" id="ngr:NAEGRDRAFT_46065"/>
<evidence type="ECO:0000313" key="3">
    <source>
        <dbReference type="Proteomes" id="UP000006671"/>
    </source>
</evidence>
<dbReference type="EMBL" id="GG738849">
    <property type="protein sequence ID" value="EFC48979.1"/>
    <property type="molecule type" value="Genomic_DNA"/>
</dbReference>
<protein>
    <submittedName>
        <fullName evidence="2">Predicted protein</fullName>
    </submittedName>
</protein>
<feature type="compositionally biased region" description="Low complexity" evidence="1">
    <location>
        <begin position="9"/>
        <end position="30"/>
    </location>
</feature>
<keyword evidence="3" id="KW-1185">Reference proteome</keyword>
<accession>D2V225</accession>
<evidence type="ECO:0000256" key="1">
    <source>
        <dbReference type="SAM" id="MobiDB-lite"/>
    </source>
</evidence>
<dbReference type="GeneID" id="8862351"/>
<dbReference type="RefSeq" id="XP_002681723.1">
    <property type="nucleotide sequence ID" value="XM_002681677.1"/>
</dbReference>
<proteinExistence type="predicted"/>